<keyword evidence="2" id="KW-0732">Signal</keyword>
<dbReference type="RefSeq" id="WP_248666347.1">
    <property type="nucleotide sequence ID" value="NZ_JALPRX010000027.1"/>
</dbReference>
<evidence type="ECO:0000313" key="3">
    <source>
        <dbReference type="EMBL" id="MCK8784221.1"/>
    </source>
</evidence>
<gene>
    <name evidence="3" type="ORF">M0638_07500</name>
</gene>
<evidence type="ECO:0000256" key="1">
    <source>
        <dbReference type="SAM" id="MobiDB-lite"/>
    </source>
</evidence>
<name>A0A9X1Y650_9PROT</name>
<dbReference type="Proteomes" id="UP001139516">
    <property type="component" value="Unassembled WGS sequence"/>
</dbReference>
<proteinExistence type="predicted"/>
<dbReference type="AlphaFoldDB" id="A0A9X1Y650"/>
<evidence type="ECO:0000256" key="2">
    <source>
        <dbReference type="SAM" id="SignalP"/>
    </source>
</evidence>
<dbReference type="EMBL" id="JALPRX010000027">
    <property type="protein sequence ID" value="MCK8784221.1"/>
    <property type="molecule type" value="Genomic_DNA"/>
</dbReference>
<organism evidence="3 4">
    <name type="scientific">Roseomonas acroporae</name>
    <dbReference type="NCBI Taxonomy" id="2937791"/>
    <lineage>
        <taxon>Bacteria</taxon>
        <taxon>Pseudomonadati</taxon>
        <taxon>Pseudomonadota</taxon>
        <taxon>Alphaproteobacteria</taxon>
        <taxon>Acetobacterales</taxon>
        <taxon>Roseomonadaceae</taxon>
        <taxon>Roseomonas</taxon>
    </lineage>
</organism>
<feature type="chain" id="PRO_5040914114" evidence="2">
    <location>
        <begin position="21"/>
        <end position="103"/>
    </location>
</feature>
<evidence type="ECO:0000313" key="4">
    <source>
        <dbReference type="Proteomes" id="UP001139516"/>
    </source>
</evidence>
<accession>A0A9X1Y650</accession>
<feature type="region of interest" description="Disordered" evidence="1">
    <location>
        <begin position="79"/>
        <end position="103"/>
    </location>
</feature>
<keyword evidence="4" id="KW-1185">Reference proteome</keyword>
<feature type="region of interest" description="Disordered" evidence="1">
    <location>
        <begin position="23"/>
        <end position="49"/>
    </location>
</feature>
<feature type="signal peptide" evidence="2">
    <location>
        <begin position="1"/>
        <end position="20"/>
    </location>
</feature>
<feature type="compositionally biased region" description="Basic and acidic residues" evidence="1">
    <location>
        <begin position="84"/>
        <end position="97"/>
    </location>
</feature>
<reference evidence="3" key="1">
    <citation type="submission" date="2022-04" db="EMBL/GenBank/DDBJ databases">
        <title>Roseomonas acroporae sp. nov., isolated from coral Acropora digitifera.</title>
        <authorList>
            <person name="Sun H."/>
        </authorList>
    </citation>
    <scope>NUCLEOTIDE SEQUENCE</scope>
    <source>
        <strain evidence="3">NAR14</strain>
    </source>
</reference>
<comment type="caution">
    <text evidence="3">The sequence shown here is derived from an EMBL/GenBank/DDBJ whole genome shotgun (WGS) entry which is preliminary data.</text>
</comment>
<sequence length="103" mass="10747">MRQIPTAALLFGLAALPALAQPAVTGDSRPLPPPLPYADRPADPPTVGERVGRFIDRTWNETRDLTGRGLGAVGGAFSRAGDAISRDGRSVREDAARDAAGGR</sequence>
<protein>
    <submittedName>
        <fullName evidence="3">Uncharacterized protein</fullName>
    </submittedName>
</protein>